<protein>
    <submittedName>
        <fullName evidence="1">Uncharacterized protein</fullName>
    </submittedName>
</protein>
<proteinExistence type="predicted"/>
<dbReference type="RefSeq" id="XP_018758980.1">
    <property type="nucleotide sequence ID" value="XM_018906259.1"/>
</dbReference>
<sequence>MAIRFTDYSLQNQSPFFFNVPPEVYDMVLINLFGKRRLHIECAPQPNGNARGPKASLRWTHFHCFEGHVYLSIMKKKMDIGNLNYHRGSFLLASEPSSKV</sequence>
<evidence type="ECO:0000313" key="1">
    <source>
        <dbReference type="EMBL" id="EWG52789.1"/>
    </source>
</evidence>
<dbReference type="KEGG" id="fvr:FVEG_17018"/>
<dbReference type="EMBL" id="DS022258">
    <property type="protein sequence ID" value="EWG52789.1"/>
    <property type="molecule type" value="Genomic_DNA"/>
</dbReference>
<dbReference type="VEuPathDB" id="FungiDB:FVEG_17018"/>
<gene>
    <name evidence="1" type="ORF">FVEG_17018</name>
</gene>
<dbReference type="EMBL" id="CM000584">
    <property type="protein sequence ID" value="EWG52789.1"/>
    <property type="molecule type" value="Genomic_DNA"/>
</dbReference>
<evidence type="ECO:0000313" key="2">
    <source>
        <dbReference type="Proteomes" id="UP000009096"/>
    </source>
</evidence>
<dbReference type="AlphaFoldDB" id="W7MY80"/>
<keyword evidence="2" id="KW-1185">Reference proteome</keyword>
<dbReference type="Proteomes" id="UP000009096">
    <property type="component" value="Chromosome 7"/>
</dbReference>
<reference evidence="1 2" key="1">
    <citation type="journal article" date="2010" name="Nature">
        <title>Comparative genomics reveals mobile pathogenicity chromosomes in Fusarium.</title>
        <authorList>
            <person name="Ma L.J."/>
            <person name="van der Does H.C."/>
            <person name="Borkovich K.A."/>
            <person name="Coleman J.J."/>
            <person name="Daboussi M.J."/>
            <person name="Di Pietro A."/>
            <person name="Dufresne M."/>
            <person name="Freitag M."/>
            <person name="Grabherr M."/>
            <person name="Henrissat B."/>
            <person name="Houterman P.M."/>
            <person name="Kang S."/>
            <person name="Shim W.B."/>
            <person name="Woloshuk C."/>
            <person name="Xie X."/>
            <person name="Xu J.R."/>
            <person name="Antoniw J."/>
            <person name="Baker S.E."/>
            <person name="Bluhm B.H."/>
            <person name="Breakspear A."/>
            <person name="Brown D.W."/>
            <person name="Butchko R.A."/>
            <person name="Chapman S."/>
            <person name="Coulson R."/>
            <person name="Coutinho P.M."/>
            <person name="Danchin E.G."/>
            <person name="Diener A."/>
            <person name="Gale L.R."/>
            <person name="Gardiner D.M."/>
            <person name="Goff S."/>
            <person name="Hammond-Kosack K.E."/>
            <person name="Hilburn K."/>
            <person name="Hua-Van A."/>
            <person name="Jonkers W."/>
            <person name="Kazan K."/>
            <person name="Kodira C.D."/>
            <person name="Koehrsen M."/>
            <person name="Kumar L."/>
            <person name="Lee Y.H."/>
            <person name="Li L."/>
            <person name="Manners J.M."/>
            <person name="Miranda-Saavedra D."/>
            <person name="Mukherjee M."/>
            <person name="Park G."/>
            <person name="Park J."/>
            <person name="Park S.Y."/>
            <person name="Proctor R.H."/>
            <person name="Regev A."/>
            <person name="Ruiz-Roldan M.C."/>
            <person name="Sain D."/>
            <person name="Sakthikumar S."/>
            <person name="Sykes S."/>
            <person name="Schwartz D.C."/>
            <person name="Turgeon B.G."/>
            <person name="Wapinski I."/>
            <person name="Yoder O."/>
            <person name="Young S."/>
            <person name="Zeng Q."/>
            <person name="Zhou S."/>
            <person name="Galagan J."/>
            <person name="Cuomo C.A."/>
            <person name="Kistler H.C."/>
            <person name="Rep M."/>
        </authorList>
    </citation>
    <scope>NUCLEOTIDE SEQUENCE [LARGE SCALE GENOMIC DNA]</scope>
    <source>
        <strain evidence="2">M3125 / FGSC 7600</strain>
    </source>
</reference>
<name>W7MY80_GIBM7</name>
<dbReference type="OrthoDB" id="4757095at2759"/>
<organism evidence="1 2">
    <name type="scientific">Gibberella moniliformis (strain M3125 / FGSC 7600)</name>
    <name type="common">Maize ear and stalk rot fungus</name>
    <name type="synonym">Fusarium verticillioides</name>
    <dbReference type="NCBI Taxonomy" id="334819"/>
    <lineage>
        <taxon>Eukaryota</taxon>
        <taxon>Fungi</taxon>
        <taxon>Dikarya</taxon>
        <taxon>Ascomycota</taxon>
        <taxon>Pezizomycotina</taxon>
        <taxon>Sordariomycetes</taxon>
        <taxon>Hypocreomycetidae</taxon>
        <taxon>Hypocreales</taxon>
        <taxon>Nectriaceae</taxon>
        <taxon>Fusarium</taxon>
        <taxon>Fusarium fujikuroi species complex</taxon>
    </lineage>
</organism>
<dbReference type="GeneID" id="30073894"/>
<accession>W7MY80</accession>